<dbReference type="GO" id="GO:0043772">
    <property type="term" value="F:acyl-phosphate glycerol-3-phosphate acyltransferase activity"/>
    <property type="evidence" value="ECO:0007669"/>
    <property type="project" value="InterPro"/>
</dbReference>
<evidence type="ECO:0000256" key="4">
    <source>
        <dbReference type="ARBA" id="ARBA00022692"/>
    </source>
</evidence>
<keyword evidence="7 10" id="KW-0472">Membrane</keyword>
<evidence type="ECO:0000256" key="8">
    <source>
        <dbReference type="ARBA" id="ARBA00023209"/>
    </source>
</evidence>
<evidence type="ECO:0000313" key="11">
    <source>
        <dbReference type="EMBL" id="SVA65541.1"/>
    </source>
</evidence>
<dbReference type="InterPro" id="IPR003811">
    <property type="entry name" value="G3P_acylTferase_PlsY"/>
</dbReference>
<keyword evidence="8" id="KW-0594">Phospholipid biosynthesis</keyword>
<evidence type="ECO:0000256" key="9">
    <source>
        <dbReference type="ARBA" id="ARBA00023264"/>
    </source>
</evidence>
<dbReference type="PANTHER" id="PTHR30309">
    <property type="entry name" value="INNER MEMBRANE PROTEIN YGIH"/>
    <property type="match status" value="1"/>
</dbReference>
<sequence length="228" mass="23766">VAGLPLLAAAFVAVLLTMGNQPKPAQYAAILGISYLLGSVPWGYMLLRLRMGVDIRQYGSGRTGMSNVLRTGGGKVAALVLLLDVSKGVLSVYLARMIIGASEAEVAAALLSLIGHNWPVFLGFKGGRGIATGAGALIMLAPISAGIGMIGFISATFTSRYVSLGSITGVIAASLALLILDILGYSPTPYTLYGFLGGGIIIWQHRDNIQRIREGNERRLGHPSTGPS</sequence>
<dbReference type="AlphaFoldDB" id="A0A381XM65"/>
<dbReference type="GO" id="GO:0008654">
    <property type="term" value="P:phospholipid biosynthetic process"/>
    <property type="evidence" value="ECO:0007669"/>
    <property type="project" value="UniProtKB-KW"/>
</dbReference>
<dbReference type="EMBL" id="UINC01015588">
    <property type="protein sequence ID" value="SVA65541.1"/>
    <property type="molecule type" value="Genomic_DNA"/>
</dbReference>
<keyword evidence="9" id="KW-1208">Phospholipid metabolism</keyword>
<keyword evidence="6" id="KW-0443">Lipid metabolism</keyword>
<proteinExistence type="inferred from homology"/>
<dbReference type="GO" id="GO:0005886">
    <property type="term" value="C:plasma membrane"/>
    <property type="evidence" value="ECO:0007669"/>
    <property type="project" value="InterPro"/>
</dbReference>
<evidence type="ECO:0000256" key="10">
    <source>
        <dbReference type="SAM" id="Phobius"/>
    </source>
</evidence>
<evidence type="ECO:0000256" key="2">
    <source>
        <dbReference type="ARBA" id="ARBA00022516"/>
    </source>
</evidence>
<dbReference type="Pfam" id="PF02660">
    <property type="entry name" value="G3P_acyltransf"/>
    <property type="match status" value="1"/>
</dbReference>
<organism evidence="11">
    <name type="scientific">marine metagenome</name>
    <dbReference type="NCBI Taxonomy" id="408172"/>
    <lineage>
        <taxon>unclassified sequences</taxon>
        <taxon>metagenomes</taxon>
        <taxon>ecological metagenomes</taxon>
    </lineage>
</organism>
<evidence type="ECO:0000256" key="5">
    <source>
        <dbReference type="ARBA" id="ARBA00022989"/>
    </source>
</evidence>
<evidence type="ECO:0000256" key="1">
    <source>
        <dbReference type="ARBA" id="ARBA00022475"/>
    </source>
</evidence>
<dbReference type="SMART" id="SM01207">
    <property type="entry name" value="G3P_acyltransf"/>
    <property type="match status" value="1"/>
</dbReference>
<feature type="non-terminal residue" evidence="11">
    <location>
        <position position="1"/>
    </location>
</feature>
<evidence type="ECO:0000256" key="3">
    <source>
        <dbReference type="ARBA" id="ARBA00022679"/>
    </source>
</evidence>
<evidence type="ECO:0000256" key="7">
    <source>
        <dbReference type="ARBA" id="ARBA00023136"/>
    </source>
</evidence>
<keyword evidence="5 10" id="KW-1133">Transmembrane helix</keyword>
<feature type="transmembrane region" description="Helical" evidence="10">
    <location>
        <begin position="29"/>
        <end position="47"/>
    </location>
</feature>
<keyword evidence="3" id="KW-0808">Transferase</keyword>
<name>A0A381XM65_9ZZZZ</name>
<accession>A0A381XM65</accession>
<protein>
    <submittedName>
        <fullName evidence="11">Uncharacterized protein</fullName>
    </submittedName>
</protein>
<dbReference type="PANTHER" id="PTHR30309:SF0">
    <property type="entry name" value="GLYCEROL-3-PHOSPHATE ACYLTRANSFERASE-RELATED"/>
    <property type="match status" value="1"/>
</dbReference>
<evidence type="ECO:0000256" key="6">
    <source>
        <dbReference type="ARBA" id="ARBA00023098"/>
    </source>
</evidence>
<feature type="transmembrane region" description="Helical" evidence="10">
    <location>
        <begin position="161"/>
        <end position="183"/>
    </location>
</feature>
<keyword evidence="4 10" id="KW-0812">Transmembrane</keyword>
<dbReference type="NCBIfam" id="TIGR00023">
    <property type="entry name" value="glycerol-3-phosphate 1-O-acyltransferase PlsY"/>
    <property type="match status" value="1"/>
</dbReference>
<keyword evidence="1" id="KW-1003">Cell membrane</keyword>
<dbReference type="HAMAP" id="MF_01043">
    <property type="entry name" value="PlsY"/>
    <property type="match status" value="1"/>
</dbReference>
<keyword evidence="2" id="KW-0444">Lipid biosynthesis</keyword>
<gene>
    <name evidence="11" type="ORF">METZ01_LOCUS118395</name>
</gene>
<reference evidence="11" key="1">
    <citation type="submission" date="2018-05" db="EMBL/GenBank/DDBJ databases">
        <authorList>
            <person name="Lanie J.A."/>
            <person name="Ng W.-L."/>
            <person name="Kazmierczak K.M."/>
            <person name="Andrzejewski T.M."/>
            <person name="Davidsen T.M."/>
            <person name="Wayne K.J."/>
            <person name="Tettelin H."/>
            <person name="Glass J.I."/>
            <person name="Rusch D."/>
            <person name="Podicherti R."/>
            <person name="Tsui H.-C.T."/>
            <person name="Winkler M.E."/>
        </authorList>
    </citation>
    <scope>NUCLEOTIDE SEQUENCE</scope>
</reference>
<feature type="transmembrane region" description="Helical" evidence="10">
    <location>
        <begin position="136"/>
        <end position="155"/>
    </location>
</feature>